<dbReference type="KEGG" id="tdl:TDEL_0A03630"/>
<feature type="transmembrane region" description="Helical" evidence="1">
    <location>
        <begin position="70"/>
        <end position="87"/>
    </location>
</feature>
<dbReference type="AlphaFoldDB" id="G8ZM51"/>
<feature type="chain" id="PRO_5003519139" evidence="2">
    <location>
        <begin position="17"/>
        <end position="212"/>
    </location>
</feature>
<keyword evidence="1" id="KW-0472">Membrane</keyword>
<dbReference type="GeneID" id="11503319"/>
<keyword evidence="1" id="KW-0812">Transmembrane</keyword>
<feature type="transmembrane region" description="Helical" evidence="1">
    <location>
        <begin position="6"/>
        <end position="25"/>
    </location>
</feature>
<proteinExistence type="predicted"/>
<keyword evidence="4" id="KW-1185">Reference proteome</keyword>
<sequence length="212" mass="23572">MMVWSLLLYLVSVVVPLVITLETLAVVGRRESSASLSTLVLQLKYWSLYGMVFGLLPGAVVRGILNNLPFSGLLAVVGSSVLTAEVVRDFTLFLQTQDGKYVFLMSKLNDPSVSWTKWLRYAATSSDSDEGVFVFGEFTKFWVSLACRSPDTHYLESCFNELQEKVVGLARLMGGYLHSRGAGAPRVDPVRFSEGYDMLEDILLDSKKDHVE</sequence>
<dbReference type="FunCoup" id="G8ZM51">
    <property type="interactions" value="57"/>
</dbReference>
<reference evidence="3 4" key="1">
    <citation type="journal article" date="2011" name="Proc. Natl. Acad. Sci. U.S.A.">
        <title>Evolutionary erosion of yeast sex chromosomes by mating-type switching accidents.</title>
        <authorList>
            <person name="Gordon J.L."/>
            <person name="Armisen D."/>
            <person name="Proux-Wera E."/>
            <person name="Oheigeartaigh S.S."/>
            <person name="Byrne K.P."/>
            <person name="Wolfe K.H."/>
        </authorList>
    </citation>
    <scope>NUCLEOTIDE SEQUENCE [LARGE SCALE GENOMIC DNA]</scope>
    <source>
        <strain evidence="4">ATCC 10662 / CBS 1146 / NBRC 0425 / NCYC 2629 / NRRL Y-866</strain>
    </source>
</reference>
<dbReference type="OrthoDB" id="4033961at2759"/>
<evidence type="ECO:0000256" key="2">
    <source>
        <dbReference type="SAM" id="SignalP"/>
    </source>
</evidence>
<accession>G8ZM51</accession>
<gene>
    <name evidence="3" type="primary">TDEL0A03630</name>
    <name evidence="3" type="ORF">TDEL_0A03630</name>
</gene>
<dbReference type="InParanoid" id="G8ZM51"/>
<feature type="transmembrane region" description="Helical" evidence="1">
    <location>
        <begin position="46"/>
        <end position="64"/>
    </location>
</feature>
<evidence type="ECO:0000313" key="4">
    <source>
        <dbReference type="Proteomes" id="UP000005627"/>
    </source>
</evidence>
<keyword evidence="2" id="KW-0732">Signal</keyword>
<keyword evidence="1" id="KW-1133">Transmembrane helix</keyword>
<dbReference type="Proteomes" id="UP000005627">
    <property type="component" value="Chromosome 1"/>
</dbReference>
<dbReference type="EMBL" id="HE616742">
    <property type="protein sequence ID" value="CCE89695.1"/>
    <property type="molecule type" value="Genomic_DNA"/>
</dbReference>
<evidence type="ECO:0000256" key="1">
    <source>
        <dbReference type="SAM" id="Phobius"/>
    </source>
</evidence>
<organism evidence="3 4">
    <name type="scientific">Torulaspora delbrueckii</name>
    <name type="common">Yeast</name>
    <name type="synonym">Candida colliculosa</name>
    <dbReference type="NCBI Taxonomy" id="4950"/>
    <lineage>
        <taxon>Eukaryota</taxon>
        <taxon>Fungi</taxon>
        <taxon>Dikarya</taxon>
        <taxon>Ascomycota</taxon>
        <taxon>Saccharomycotina</taxon>
        <taxon>Saccharomycetes</taxon>
        <taxon>Saccharomycetales</taxon>
        <taxon>Saccharomycetaceae</taxon>
        <taxon>Torulaspora</taxon>
    </lineage>
</organism>
<feature type="signal peptide" evidence="2">
    <location>
        <begin position="1"/>
        <end position="16"/>
    </location>
</feature>
<dbReference type="eggNOG" id="ENOG502S6VJ">
    <property type="taxonomic scope" value="Eukaryota"/>
</dbReference>
<protein>
    <submittedName>
        <fullName evidence="3">Uncharacterized protein</fullName>
    </submittedName>
</protein>
<dbReference type="HOGENOM" id="CLU_1176221_0_0_1"/>
<name>G8ZM51_TORDE</name>
<dbReference type="RefSeq" id="XP_003678906.1">
    <property type="nucleotide sequence ID" value="XM_003678858.1"/>
</dbReference>
<evidence type="ECO:0000313" key="3">
    <source>
        <dbReference type="EMBL" id="CCE89695.1"/>
    </source>
</evidence>